<dbReference type="InterPro" id="IPR018483">
    <property type="entry name" value="Carb_kinase_FGGY_CS"/>
</dbReference>
<evidence type="ECO:0000256" key="4">
    <source>
        <dbReference type="ARBA" id="ARBA00022741"/>
    </source>
</evidence>
<dbReference type="InterPro" id="IPR005999">
    <property type="entry name" value="Glycerol_kin"/>
</dbReference>
<dbReference type="GO" id="GO:0005524">
    <property type="term" value="F:ATP binding"/>
    <property type="evidence" value="ECO:0007669"/>
    <property type="project" value="UniProtKB-UniRule"/>
</dbReference>
<evidence type="ECO:0000256" key="7">
    <source>
        <dbReference type="ARBA" id="ARBA00022840"/>
    </source>
</evidence>
<comment type="similarity">
    <text evidence="2 9">Belongs to the FGGY kinase family.</text>
</comment>
<feature type="binding site" evidence="9">
    <location>
        <position position="12"/>
    </location>
    <ligand>
        <name>sn-glycerol 3-phosphate</name>
        <dbReference type="ChEBI" id="CHEBI:57597"/>
    </ligand>
</feature>
<feature type="binding site" evidence="9">
    <location>
        <position position="243"/>
    </location>
    <ligand>
        <name>glycerol</name>
        <dbReference type="ChEBI" id="CHEBI:17754"/>
    </ligand>
</feature>
<dbReference type="GO" id="GO:0006072">
    <property type="term" value="P:glycerol-3-phosphate metabolic process"/>
    <property type="evidence" value="ECO:0007669"/>
    <property type="project" value="InterPro"/>
</dbReference>
<dbReference type="FunFam" id="3.30.420.40:FF:000008">
    <property type="entry name" value="Glycerol kinase"/>
    <property type="match status" value="1"/>
</dbReference>
<dbReference type="PROSITE" id="PS00933">
    <property type="entry name" value="FGGY_KINASES_1"/>
    <property type="match status" value="1"/>
</dbReference>
<dbReference type="InterPro" id="IPR018484">
    <property type="entry name" value="FGGY_N"/>
</dbReference>
<feature type="binding site" evidence="9">
    <location>
        <position position="243"/>
    </location>
    <ligand>
        <name>sn-glycerol 3-phosphate</name>
        <dbReference type="ChEBI" id="CHEBI:57597"/>
    </ligand>
</feature>
<dbReference type="EMBL" id="NVQR01000064">
    <property type="protein sequence ID" value="PCH61554.1"/>
    <property type="molecule type" value="Genomic_DNA"/>
</dbReference>
<feature type="binding site" evidence="9">
    <location>
        <position position="134"/>
    </location>
    <ligand>
        <name>glycerol</name>
        <dbReference type="ChEBI" id="CHEBI:17754"/>
    </ligand>
</feature>
<feature type="binding site" evidence="9">
    <location>
        <position position="82"/>
    </location>
    <ligand>
        <name>sn-glycerol 3-phosphate</name>
        <dbReference type="ChEBI" id="CHEBI:57597"/>
    </ligand>
</feature>
<organism evidence="12 13">
    <name type="scientific">SAR86 cluster bacterium</name>
    <dbReference type="NCBI Taxonomy" id="2030880"/>
    <lineage>
        <taxon>Bacteria</taxon>
        <taxon>Pseudomonadati</taxon>
        <taxon>Pseudomonadota</taxon>
        <taxon>Gammaproteobacteria</taxon>
        <taxon>SAR86 cluster</taxon>
    </lineage>
</organism>
<dbReference type="GO" id="GO:0019563">
    <property type="term" value="P:glycerol catabolic process"/>
    <property type="evidence" value="ECO:0007669"/>
    <property type="project" value="UniProtKB-UniRule"/>
</dbReference>
<comment type="catalytic activity">
    <reaction evidence="8 9">
        <text>glycerol + ATP = sn-glycerol 3-phosphate + ADP + H(+)</text>
        <dbReference type="Rhea" id="RHEA:21644"/>
        <dbReference type="ChEBI" id="CHEBI:15378"/>
        <dbReference type="ChEBI" id="CHEBI:17754"/>
        <dbReference type="ChEBI" id="CHEBI:30616"/>
        <dbReference type="ChEBI" id="CHEBI:57597"/>
        <dbReference type="ChEBI" id="CHEBI:456216"/>
        <dbReference type="EC" id="2.7.1.30"/>
    </reaction>
</comment>
<comment type="pathway">
    <text evidence="1 9">Polyol metabolism; glycerol degradation via glycerol kinase pathway; sn-glycerol 3-phosphate from glycerol: step 1/1.</text>
</comment>
<sequence>MAQYILSIDQGTTSSRAVLFSHEGKLIAQVGQDFEQLFPHDGWVEHRPADIWQSVLDCCVNVLAKAGISAHDVTSIGITNQRETTIVWDRATGEPIYNAIVWQDRRTSEYCRTLKAQGLETMVSQKTGLLLDPYFSATKLAWILDNVSGARAKAERGELAFGTVDCFLLWRLTGGRSHFTDASNASRTLLFNIHTQQWDSQLLQLFNIPDSVLPEVLDNAADFGDSDEQLLGASIAITGMAGDQQAAAFGQACFKKGMTKSTYGTGCFMLMNTGTEVLASQHRLLSTVAYRLQGKTSYAIEGSIFMAGATMQWLRDGLHLIDHASESEALARQTDINSKVYLVPAFTGLGAPYWDAQARGALYGLTRDTGIKEIVTAALMSVCYQSRDLMEAIVADGTQLSQLRVDGGMSANNFVMQALADLLDCAVDRPKITETTALGVAYLAGLHCGLFDSLADIEANWQLERRFEPQQDARWRDSQYQGWLEAVRRTLSTGASVPERVGDNSGDRS</sequence>
<dbReference type="GO" id="GO:0004370">
    <property type="term" value="F:glycerol kinase activity"/>
    <property type="evidence" value="ECO:0007669"/>
    <property type="project" value="UniProtKB-UniRule"/>
</dbReference>
<keyword evidence="7 9" id="KW-0067">ATP-binding</keyword>
<dbReference type="EC" id="2.7.1.30" evidence="9"/>
<dbReference type="InterPro" id="IPR018485">
    <property type="entry name" value="FGGY_C"/>
</dbReference>
<dbReference type="SUPFAM" id="SSF53067">
    <property type="entry name" value="Actin-like ATPase domain"/>
    <property type="match status" value="2"/>
</dbReference>
<reference evidence="13" key="1">
    <citation type="submission" date="2017-08" db="EMBL/GenBank/DDBJ databases">
        <title>A dynamic microbial community with high functional redundancy inhabits the cold, oxic subseafloor aquifer.</title>
        <authorList>
            <person name="Tully B.J."/>
            <person name="Wheat C.G."/>
            <person name="Glazer B.T."/>
            <person name="Huber J.A."/>
        </authorList>
    </citation>
    <scope>NUCLEOTIDE SEQUENCE [LARGE SCALE GENOMIC DNA]</scope>
</reference>
<gene>
    <name evidence="9 12" type="primary">glpK</name>
    <name evidence="12" type="ORF">COC19_04545</name>
</gene>
<evidence type="ECO:0000256" key="9">
    <source>
        <dbReference type="HAMAP-Rule" id="MF_00186"/>
    </source>
</evidence>
<feature type="binding site" evidence="9">
    <location>
        <position position="408"/>
    </location>
    <ligand>
        <name>ADP</name>
        <dbReference type="ChEBI" id="CHEBI:456216"/>
    </ligand>
</feature>
<feature type="domain" description="Carbohydrate kinase FGGY C-terminal" evidence="11">
    <location>
        <begin position="261"/>
        <end position="446"/>
    </location>
</feature>
<dbReference type="AlphaFoldDB" id="A0A2A4MP99"/>
<feature type="binding site" evidence="9">
    <location>
        <position position="408"/>
    </location>
    <ligand>
        <name>ATP</name>
        <dbReference type="ChEBI" id="CHEBI:30616"/>
    </ligand>
</feature>
<evidence type="ECO:0000256" key="3">
    <source>
        <dbReference type="ARBA" id="ARBA00022679"/>
    </source>
</evidence>
<dbReference type="CDD" id="cd07786">
    <property type="entry name" value="FGGY_EcGK_like"/>
    <property type="match status" value="1"/>
</dbReference>
<feature type="binding site" evidence="9">
    <location>
        <position position="82"/>
    </location>
    <ligand>
        <name>glycerol</name>
        <dbReference type="ChEBI" id="CHEBI:17754"/>
    </ligand>
</feature>
<feature type="binding site" evidence="9">
    <location>
        <position position="244"/>
    </location>
    <ligand>
        <name>glycerol</name>
        <dbReference type="ChEBI" id="CHEBI:17754"/>
    </ligand>
</feature>
<evidence type="ECO:0000313" key="12">
    <source>
        <dbReference type="EMBL" id="PCH61554.1"/>
    </source>
</evidence>
<dbReference type="NCBIfam" id="NF000756">
    <property type="entry name" value="PRK00047.1"/>
    <property type="match status" value="1"/>
</dbReference>
<feature type="binding site" evidence="9">
    <location>
        <position position="308"/>
    </location>
    <ligand>
        <name>ATP</name>
        <dbReference type="ChEBI" id="CHEBI:30616"/>
    </ligand>
</feature>
<comment type="caution">
    <text evidence="12">The sequence shown here is derived from an EMBL/GenBank/DDBJ whole genome shotgun (WGS) entry which is preliminary data.</text>
</comment>
<comment type="activity regulation">
    <text evidence="9">Inhibited by fructose 1,6-bisphosphate (FBP).</text>
</comment>
<dbReference type="FunFam" id="3.30.420.40:FF:000007">
    <property type="entry name" value="Glycerol kinase"/>
    <property type="match status" value="1"/>
</dbReference>
<dbReference type="Proteomes" id="UP000218172">
    <property type="component" value="Unassembled WGS sequence"/>
</dbReference>
<feature type="binding site" evidence="9">
    <location>
        <position position="83"/>
    </location>
    <ligand>
        <name>sn-glycerol 3-phosphate</name>
        <dbReference type="ChEBI" id="CHEBI:57597"/>
    </ligand>
</feature>
<accession>A0A2A4MP99</accession>
<proteinExistence type="inferred from homology"/>
<dbReference type="PANTHER" id="PTHR10196">
    <property type="entry name" value="SUGAR KINASE"/>
    <property type="match status" value="1"/>
</dbReference>
<dbReference type="PANTHER" id="PTHR10196:SF78">
    <property type="entry name" value="GLYCEROL KINASE"/>
    <property type="match status" value="1"/>
</dbReference>
<comment type="function">
    <text evidence="9">Key enzyme in the regulation of glycerol uptake and metabolism. Catalyzes the phosphorylation of glycerol to yield sn-glycerol 3-phosphate.</text>
</comment>
<evidence type="ECO:0000256" key="2">
    <source>
        <dbReference type="ARBA" id="ARBA00009156"/>
    </source>
</evidence>
<feature type="binding site" evidence="9">
    <location>
        <position position="13"/>
    </location>
    <ligand>
        <name>ATP</name>
        <dbReference type="ChEBI" id="CHEBI:30616"/>
    </ligand>
</feature>
<feature type="binding site" evidence="9">
    <location>
        <position position="12"/>
    </location>
    <ligand>
        <name>ADP</name>
        <dbReference type="ChEBI" id="CHEBI:456216"/>
    </ligand>
</feature>
<dbReference type="HAMAP" id="MF_00186">
    <property type="entry name" value="Glycerol_kin"/>
    <property type="match status" value="1"/>
</dbReference>
<evidence type="ECO:0000256" key="6">
    <source>
        <dbReference type="ARBA" id="ARBA00022798"/>
    </source>
</evidence>
<dbReference type="Pfam" id="PF00370">
    <property type="entry name" value="FGGY_N"/>
    <property type="match status" value="1"/>
</dbReference>
<keyword evidence="5 9" id="KW-0418">Kinase</keyword>
<dbReference type="UniPathway" id="UPA00618">
    <property type="reaction ID" value="UER00672"/>
</dbReference>
<keyword evidence="3 9" id="KW-0808">Transferase</keyword>
<protein>
    <recommendedName>
        <fullName evidence="9">Glycerol kinase</fullName>
        <ecNumber evidence="9">2.7.1.30</ecNumber>
    </recommendedName>
    <alternativeName>
        <fullName evidence="9">ATP:glycerol 3-phosphotransferase</fullName>
    </alternativeName>
    <alternativeName>
        <fullName evidence="9">Glycerokinase</fullName>
        <shortName evidence="9">GK</shortName>
    </alternativeName>
</protein>
<name>A0A2A4MP99_9GAMM</name>
<feature type="binding site" evidence="9">
    <location>
        <position position="265"/>
    </location>
    <ligand>
        <name>ATP</name>
        <dbReference type="ChEBI" id="CHEBI:30616"/>
    </ligand>
</feature>
<evidence type="ECO:0000259" key="11">
    <source>
        <dbReference type="Pfam" id="PF02782"/>
    </source>
</evidence>
<dbReference type="PIRSF" id="PIRSF000538">
    <property type="entry name" value="GlpK"/>
    <property type="match status" value="1"/>
</dbReference>
<feature type="binding site" evidence="9">
    <location>
        <position position="312"/>
    </location>
    <ligand>
        <name>ATP</name>
        <dbReference type="ChEBI" id="CHEBI:30616"/>
    </ligand>
</feature>
<evidence type="ECO:0000313" key="13">
    <source>
        <dbReference type="Proteomes" id="UP000218172"/>
    </source>
</evidence>
<evidence type="ECO:0000256" key="5">
    <source>
        <dbReference type="ARBA" id="ARBA00022777"/>
    </source>
</evidence>
<dbReference type="GO" id="GO:0005829">
    <property type="term" value="C:cytosol"/>
    <property type="evidence" value="ECO:0007669"/>
    <property type="project" value="TreeGrafter"/>
</dbReference>
<dbReference type="Pfam" id="PF02782">
    <property type="entry name" value="FGGY_C"/>
    <property type="match status" value="1"/>
</dbReference>
<keyword evidence="6 9" id="KW-0319">Glycerol metabolism</keyword>
<feature type="binding site" evidence="9">
    <location>
        <position position="14"/>
    </location>
    <ligand>
        <name>ATP</name>
        <dbReference type="ChEBI" id="CHEBI:30616"/>
    </ligand>
</feature>
<evidence type="ECO:0000256" key="8">
    <source>
        <dbReference type="ARBA" id="ARBA00052101"/>
    </source>
</evidence>
<dbReference type="InterPro" id="IPR043129">
    <property type="entry name" value="ATPase_NBD"/>
</dbReference>
<dbReference type="NCBIfam" id="TIGR01311">
    <property type="entry name" value="glycerol_kin"/>
    <property type="match status" value="1"/>
</dbReference>
<keyword evidence="4 9" id="KW-0547">Nucleotide-binding</keyword>
<evidence type="ECO:0000259" key="10">
    <source>
        <dbReference type="Pfam" id="PF00370"/>
    </source>
</evidence>
<feature type="binding site" evidence="9">
    <location>
        <position position="83"/>
    </location>
    <ligand>
        <name>glycerol</name>
        <dbReference type="ChEBI" id="CHEBI:17754"/>
    </ligand>
</feature>
<feature type="domain" description="Carbohydrate kinase FGGY N-terminal" evidence="10">
    <location>
        <begin position="4"/>
        <end position="250"/>
    </location>
</feature>
<feature type="binding site" evidence="9">
    <location>
        <position position="308"/>
    </location>
    <ligand>
        <name>ADP</name>
        <dbReference type="ChEBI" id="CHEBI:456216"/>
    </ligand>
</feature>
<feature type="binding site" evidence="9">
    <location>
        <position position="265"/>
    </location>
    <ligand>
        <name>ADP</name>
        <dbReference type="ChEBI" id="CHEBI:456216"/>
    </ligand>
</feature>
<feature type="binding site" evidence="9">
    <location>
        <position position="12"/>
    </location>
    <ligand>
        <name>ATP</name>
        <dbReference type="ChEBI" id="CHEBI:30616"/>
    </ligand>
</feature>
<feature type="binding site" evidence="9">
    <location>
        <position position="134"/>
    </location>
    <ligand>
        <name>sn-glycerol 3-phosphate</name>
        <dbReference type="ChEBI" id="CHEBI:57597"/>
    </ligand>
</feature>
<evidence type="ECO:0000256" key="1">
    <source>
        <dbReference type="ARBA" id="ARBA00005190"/>
    </source>
</evidence>
<dbReference type="InterPro" id="IPR000577">
    <property type="entry name" value="Carb_kinase_FGGY"/>
</dbReference>
<feature type="binding site" evidence="9">
    <location>
        <position position="412"/>
    </location>
    <ligand>
        <name>ADP</name>
        <dbReference type="ChEBI" id="CHEBI:456216"/>
    </ligand>
</feature>
<feature type="binding site" evidence="9">
    <location>
        <position position="16"/>
    </location>
    <ligand>
        <name>ADP</name>
        <dbReference type="ChEBI" id="CHEBI:456216"/>
    </ligand>
</feature>
<dbReference type="Gene3D" id="3.30.420.40">
    <property type="match status" value="2"/>
</dbReference>